<dbReference type="EMBL" id="LR796513">
    <property type="protein sequence ID" value="CAB4149223.1"/>
    <property type="molecule type" value="Genomic_DNA"/>
</dbReference>
<name>A0A6J5MW66_9CAUD</name>
<gene>
    <name evidence="1" type="ORF">UFOVP539_12</name>
</gene>
<reference evidence="1" key="1">
    <citation type="submission" date="2020-04" db="EMBL/GenBank/DDBJ databases">
        <authorList>
            <person name="Chiriac C."/>
            <person name="Salcher M."/>
            <person name="Ghai R."/>
            <person name="Kavagutti S V."/>
        </authorList>
    </citation>
    <scope>NUCLEOTIDE SEQUENCE</scope>
</reference>
<proteinExistence type="predicted"/>
<evidence type="ECO:0000313" key="1">
    <source>
        <dbReference type="EMBL" id="CAB4149223.1"/>
    </source>
</evidence>
<sequence>MSKMGEIFLDKSVDFERLHETSMKWNADTWADQIEDGRFKGRIDFNHGYIYWYENYVSLMAARNILDQFGEQYEILSDEATGQFCMTSTFQSLEWLG</sequence>
<organism evidence="1">
    <name type="scientific">uncultured Caudovirales phage</name>
    <dbReference type="NCBI Taxonomy" id="2100421"/>
    <lineage>
        <taxon>Viruses</taxon>
        <taxon>Duplodnaviria</taxon>
        <taxon>Heunggongvirae</taxon>
        <taxon>Uroviricota</taxon>
        <taxon>Caudoviricetes</taxon>
        <taxon>Peduoviridae</taxon>
        <taxon>Maltschvirus</taxon>
        <taxon>Maltschvirus maltsch</taxon>
    </lineage>
</organism>
<protein>
    <submittedName>
        <fullName evidence="1">Uncharacterized protein</fullName>
    </submittedName>
</protein>
<accession>A0A6J5MW66</accession>